<reference evidence="8" key="2">
    <citation type="submission" date="2020-03" db="EMBL/GenBank/DDBJ databases">
        <title>Complete Genome Sequence of Adlercreutzia sp. strain 8CFCBH1 Producing Equol, Isolated from Healthy Japanese Feces.</title>
        <authorList>
            <person name="Ogata Y."/>
            <person name="Sakamoto M."/>
            <person name="Ohkuma M."/>
            <person name="Hattori M."/>
            <person name="Suda W."/>
        </authorList>
    </citation>
    <scope>NUCLEOTIDE SEQUENCE [LARGE SCALE GENOMIC DNA]</scope>
    <source>
        <strain evidence="8">8CFCBH1</strain>
    </source>
</reference>
<evidence type="ECO:0000259" key="6">
    <source>
        <dbReference type="PROSITE" id="PS50850"/>
    </source>
</evidence>
<proteinExistence type="predicted"/>
<feature type="transmembrane region" description="Helical" evidence="5">
    <location>
        <begin position="361"/>
        <end position="380"/>
    </location>
</feature>
<evidence type="ECO:0000256" key="5">
    <source>
        <dbReference type="SAM" id="Phobius"/>
    </source>
</evidence>
<dbReference type="KEGG" id="ahat:ADCFC_23150"/>
<dbReference type="GO" id="GO:0022857">
    <property type="term" value="F:transmembrane transporter activity"/>
    <property type="evidence" value="ECO:0007669"/>
    <property type="project" value="InterPro"/>
</dbReference>
<keyword evidence="3 5" id="KW-1133">Transmembrane helix</keyword>
<feature type="transmembrane region" description="Helical" evidence="5">
    <location>
        <begin position="70"/>
        <end position="89"/>
    </location>
</feature>
<gene>
    <name evidence="7" type="ORF">ADCFC_21930</name>
</gene>
<keyword evidence="2 5" id="KW-0812">Transmembrane</keyword>
<feature type="domain" description="Major facilitator superfamily (MFS) profile" evidence="6">
    <location>
        <begin position="4"/>
        <end position="384"/>
    </location>
</feature>
<evidence type="ECO:0000256" key="4">
    <source>
        <dbReference type="ARBA" id="ARBA00023136"/>
    </source>
</evidence>
<feature type="transmembrane region" description="Helical" evidence="5">
    <location>
        <begin position="154"/>
        <end position="177"/>
    </location>
</feature>
<dbReference type="PROSITE" id="PS50850">
    <property type="entry name" value="MFS"/>
    <property type="match status" value="1"/>
</dbReference>
<dbReference type="InterPro" id="IPR020846">
    <property type="entry name" value="MFS_dom"/>
</dbReference>
<dbReference type="SUPFAM" id="SSF103473">
    <property type="entry name" value="MFS general substrate transporter"/>
    <property type="match status" value="1"/>
</dbReference>
<name>A0A6F8SQ70_9ACTN</name>
<dbReference type="Pfam" id="PF07690">
    <property type="entry name" value="MFS_1"/>
    <property type="match status" value="1"/>
</dbReference>
<dbReference type="EMBL" id="AP022829">
    <property type="protein sequence ID" value="BCA89696.1"/>
    <property type="molecule type" value="Genomic_DNA"/>
</dbReference>
<comment type="subcellular location">
    <subcellularLocation>
        <location evidence="1">Cell membrane</location>
        <topology evidence="1">Multi-pass membrane protein</topology>
    </subcellularLocation>
</comment>
<dbReference type="PANTHER" id="PTHR23531">
    <property type="entry name" value="QUINOLENE RESISTANCE PROTEIN NORA"/>
    <property type="match status" value="1"/>
</dbReference>
<feature type="transmembrane region" description="Helical" evidence="5">
    <location>
        <begin position="242"/>
        <end position="261"/>
    </location>
</feature>
<feature type="transmembrane region" description="Helical" evidence="5">
    <location>
        <begin position="198"/>
        <end position="222"/>
    </location>
</feature>
<evidence type="ECO:0000256" key="2">
    <source>
        <dbReference type="ARBA" id="ARBA00022692"/>
    </source>
</evidence>
<dbReference type="InterPro" id="IPR052714">
    <property type="entry name" value="MFS_Exporter"/>
</dbReference>
<reference evidence="8" key="1">
    <citation type="journal article" date="2020" name="Microbiol. Resour. Announc.">
        <title>Complete Genome Sequence of Adlercreutzia sp. Strain 8CFCBH1, a Potent Producer of Equol, Isolated from Healthy Japanese Feces.</title>
        <authorList>
            <person name="Ogata Y."/>
            <person name="Sakamoto M."/>
            <person name="Ohkuma M."/>
            <person name="Hattori M."/>
            <person name="Suda W."/>
        </authorList>
    </citation>
    <scope>NUCLEOTIDE SEQUENCE [LARGE SCALE GENOMIC DNA]</scope>
    <source>
        <strain evidence="8">8CFCBH1</strain>
    </source>
</reference>
<accession>A0A6F8SQ70</accession>
<feature type="transmembrane region" description="Helical" evidence="5">
    <location>
        <begin position="293"/>
        <end position="316"/>
    </location>
</feature>
<protein>
    <submittedName>
        <fullName evidence="7">MFS transporter</fullName>
    </submittedName>
</protein>
<feature type="transmembrane region" description="Helical" evidence="5">
    <location>
        <begin position="268"/>
        <end position="287"/>
    </location>
</feature>
<evidence type="ECO:0000256" key="3">
    <source>
        <dbReference type="ARBA" id="ARBA00022989"/>
    </source>
</evidence>
<dbReference type="AlphaFoldDB" id="A0A6F8SQ70"/>
<evidence type="ECO:0000313" key="7">
    <source>
        <dbReference type="EMBL" id="BCA89696.1"/>
    </source>
</evidence>
<feature type="transmembrane region" description="Helical" evidence="5">
    <location>
        <begin position="128"/>
        <end position="148"/>
    </location>
</feature>
<keyword evidence="4 5" id="KW-0472">Membrane</keyword>
<dbReference type="GO" id="GO:0005886">
    <property type="term" value="C:plasma membrane"/>
    <property type="evidence" value="ECO:0007669"/>
    <property type="project" value="UniProtKB-SubCell"/>
</dbReference>
<dbReference type="RefSeq" id="WP_173114740.1">
    <property type="nucleotide sequence ID" value="NZ_AP022829.1"/>
</dbReference>
<feature type="transmembrane region" description="Helical" evidence="5">
    <location>
        <begin position="337"/>
        <end position="355"/>
    </location>
</feature>
<keyword evidence="8" id="KW-1185">Reference proteome</keyword>
<evidence type="ECO:0000256" key="1">
    <source>
        <dbReference type="ARBA" id="ARBA00004651"/>
    </source>
</evidence>
<dbReference type="Gene3D" id="1.20.1250.20">
    <property type="entry name" value="MFS general substrate transporter like domains"/>
    <property type="match status" value="1"/>
</dbReference>
<sequence>MGRQLAPLFFAAFLAYGYNNIFMTLTPSFVVAAGGTLAEAGLQNSVYLAAAVLLRFAFGPAADRWGTKPVMLVGLASFVLGGILFPLCAEFWQMLLVRCVQAVGLASFWSSATATVSEAAPPQARGRWLGLYRLTTSASLLLGPLVAFGLVKAAGFAACFWMLAGCSAVALTCVGAMRLPRRRRERLRVKSPCVEGSLSLSGVVGMAVTGTFVAAMGYGLLFSFGGTFISAAGMTENEGWCFTLIGLGGLAANPVAGILCDRRDARRLFGVHGLLMGMGVALFAVAASSLPALVVSGLCIGYGYAGAMVCAQAMIARQVAEGRQATALALQQNAIDVGIASASALYGAVFSVFGAAAAEPFVCQACLIALVGLLLAKRWASLAR</sequence>
<dbReference type="PANTHER" id="PTHR23531:SF1">
    <property type="entry name" value="QUINOLENE RESISTANCE PROTEIN NORA"/>
    <property type="match status" value="1"/>
</dbReference>
<dbReference type="InterPro" id="IPR036259">
    <property type="entry name" value="MFS_trans_sf"/>
</dbReference>
<evidence type="ECO:0000313" key="8">
    <source>
        <dbReference type="Proteomes" id="UP000501727"/>
    </source>
</evidence>
<dbReference type="Proteomes" id="UP000501727">
    <property type="component" value="Chromosome"/>
</dbReference>
<organism evidence="7 8">
    <name type="scientific">Adlercreutzia hattorii</name>
    <dbReference type="NCBI Taxonomy" id="2707299"/>
    <lineage>
        <taxon>Bacteria</taxon>
        <taxon>Bacillati</taxon>
        <taxon>Actinomycetota</taxon>
        <taxon>Coriobacteriia</taxon>
        <taxon>Eggerthellales</taxon>
        <taxon>Eggerthellaceae</taxon>
        <taxon>Adlercreutzia</taxon>
    </lineage>
</organism>
<dbReference type="InterPro" id="IPR011701">
    <property type="entry name" value="MFS"/>
</dbReference>